<dbReference type="EMBL" id="JAVDQH010000002">
    <property type="protein sequence ID" value="MDR6242786.1"/>
    <property type="molecule type" value="Genomic_DNA"/>
</dbReference>
<accession>A0ABU1IU40</accession>
<gene>
    <name evidence="1" type="ORF">JOC58_000670</name>
</gene>
<proteinExistence type="predicted"/>
<evidence type="ECO:0008006" key="3">
    <source>
        <dbReference type="Google" id="ProtNLM"/>
    </source>
</evidence>
<name>A0ABU1IU40_9BACL</name>
<organism evidence="1 2">
    <name type="scientific">Paenibacillus hunanensis</name>
    <dbReference type="NCBI Taxonomy" id="539262"/>
    <lineage>
        <taxon>Bacteria</taxon>
        <taxon>Bacillati</taxon>
        <taxon>Bacillota</taxon>
        <taxon>Bacilli</taxon>
        <taxon>Bacillales</taxon>
        <taxon>Paenibacillaceae</taxon>
        <taxon>Paenibacillus</taxon>
    </lineage>
</organism>
<reference evidence="1 2" key="1">
    <citation type="submission" date="2023-07" db="EMBL/GenBank/DDBJ databases">
        <title>Genomic Encyclopedia of Type Strains, Phase IV (KMG-IV): sequencing the most valuable type-strain genomes for metagenomic binning, comparative biology and taxonomic classification.</title>
        <authorList>
            <person name="Goeker M."/>
        </authorList>
    </citation>
    <scope>NUCLEOTIDE SEQUENCE [LARGE SCALE GENOMIC DNA]</scope>
    <source>
        <strain evidence="1 2">DSM 22170</strain>
    </source>
</reference>
<evidence type="ECO:0000313" key="2">
    <source>
        <dbReference type="Proteomes" id="UP001185028"/>
    </source>
</evidence>
<protein>
    <recommendedName>
        <fullName evidence="3">Phr family secreted Rap phosphatase inhibitor</fullName>
    </recommendedName>
</protein>
<dbReference type="Proteomes" id="UP001185028">
    <property type="component" value="Unassembled WGS sequence"/>
</dbReference>
<comment type="caution">
    <text evidence="1">The sequence shown here is derived from an EMBL/GenBank/DDBJ whole genome shotgun (WGS) entry which is preliminary data.</text>
</comment>
<sequence length="38" mass="3963">MKKLVYTLVLVVGLISLIPSGNIHQSPVITTQSNGLGA</sequence>
<keyword evidence="2" id="KW-1185">Reference proteome</keyword>
<evidence type="ECO:0000313" key="1">
    <source>
        <dbReference type="EMBL" id="MDR6242786.1"/>
    </source>
</evidence>